<evidence type="ECO:0000256" key="1">
    <source>
        <dbReference type="ARBA" id="ARBA00010061"/>
    </source>
</evidence>
<dbReference type="PANTHER" id="PTHR31233">
    <property type="entry name" value="BICAUDAL D FAMILY MEMBER"/>
    <property type="match status" value="1"/>
</dbReference>
<evidence type="ECO:0000313" key="5">
    <source>
        <dbReference type="EMBL" id="RXN13413.1"/>
    </source>
</evidence>
<evidence type="ECO:0000313" key="7">
    <source>
        <dbReference type="Proteomes" id="UP000290572"/>
    </source>
</evidence>
<dbReference type="GO" id="GO:0005829">
    <property type="term" value="C:cytosol"/>
    <property type="evidence" value="ECO:0007669"/>
    <property type="project" value="TreeGrafter"/>
</dbReference>
<feature type="region of interest" description="Disordered" evidence="4">
    <location>
        <begin position="286"/>
        <end position="322"/>
    </location>
</feature>
<feature type="compositionally biased region" description="Polar residues" evidence="4">
    <location>
        <begin position="969"/>
        <end position="985"/>
    </location>
</feature>
<protein>
    <submittedName>
        <fullName evidence="6">Bicaudal D-like protein</fullName>
    </submittedName>
</protein>
<feature type="coiled-coil region" evidence="3">
    <location>
        <begin position="11"/>
        <end position="80"/>
    </location>
</feature>
<comment type="caution">
    <text evidence="6">The sequence shown here is derived from an EMBL/GenBank/DDBJ whole genome shotgun (WGS) entry which is preliminary data.</text>
</comment>
<dbReference type="GO" id="GO:0070840">
    <property type="term" value="F:dynein complex binding"/>
    <property type="evidence" value="ECO:0007669"/>
    <property type="project" value="InterPro"/>
</dbReference>
<evidence type="ECO:0000313" key="6">
    <source>
        <dbReference type="EMBL" id="RXN24721.1"/>
    </source>
</evidence>
<evidence type="ECO:0000256" key="4">
    <source>
        <dbReference type="SAM" id="MobiDB-lite"/>
    </source>
</evidence>
<dbReference type="GO" id="GO:0072393">
    <property type="term" value="P:microtubule anchoring at microtubule organizing center"/>
    <property type="evidence" value="ECO:0007669"/>
    <property type="project" value="TreeGrafter"/>
</dbReference>
<reference evidence="6 7" key="1">
    <citation type="submission" date="2018-03" db="EMBL/GenBank/DDBJ databases">
        <title>Draft genome sequence of Rohu Carp (Labeo rohita).</title>
        <authorList>
            <person name="Das P."/>
            <person name="Kushwaha B."/>
            <person name="Joshi C.G."/>
            <person name="Kumar D."/>
            <person name="Nagpure N.S."/>
            <person name="Sahoo L."/>
            <person name="Das S.P."/>
            <person name="Bit A."/>
            <person name="Patnaik S."/>
            <person name="Meher P.K."/>
            <person name="Jayasankar P."/>
            <person name="Koringa P.G."/>
            <person name="Patel N.V."/>
            <person name="Hinsu A.T."/>
            <person name="Kumar R."/>
            <person name="Pandey M."/>
            <person name="Agarwal S."/>
            <person name="Srivastava S."/>
            <person name="Singh M."/>
            <person name="Iquebal M.A."/>
            <person name="Jaiswal S."/>
            <person name="Angadi U.B."/>
            <person name="Kumar N."/>
            <person name="Raza M."/>
            <person name="Shah T.M."/>
            <person name="Rai A."/>
            <person name="Jena J.K."/>
        </authorList>
    </citation>
    <scope>NUCLEOTIDE SEQUENCE [LARGE SCALE GENOMIC DNA]</scope>
    <source>
        <strain evidence="6">DASCIFA01</strain>
        <tissue evidence="6">Testis</tissue>
    </source>
</reference>
<feature type="coiled-coil region" evidence="3">
    <location>
        <begin position="337"/>
        <end position="371"/>
    </location>
</feature>
<feature type="coiled-coil region" evidence="3">
    <location>
        <begin position="722"/>
        <end position="809"/>
    </location>
</feature>
<name>A0A498MWA2_LABRO</name>
<feature type="region of interest" description="Disordered" evidence="4">
    <location>
        <begin position="934"/>
        <end position="997"/>
    </location>
</feature>
<dbReference type="STRING" id="84645.A0A498MWA2"/>
<evidence type="ECO:0000256" key="3">
    <source>
        <dbReference type="SAM" id="Coils"/>
    </source>
</evidence>
<dbReference type="EMBL" id="QBIY01012985">
    <property type="protein sequence ID" value="RXN13413.1"/>
    <property type="molecule type" value="Genomic_DNA"/>
</dbReference>
<dbReference type="GO" id="GO:0005794">
    <property type="term" value="C:Golgi apparatus"/>
    <property type="evidence" value="ECO:0007669"/>
    <property type="project" value="TreeGrafter"/>
</dbReference>
<proteinExistence type="inferred from homology"/>
<comment type="similarity">
    <text evidence="1">Belongs to the BicD family.</text>
</comment>
<organism evidence="6 7">
    <name type="scientific">Labeo rohita</name>
    <name type="common">Indian major carp</name>
    <name type="synonym">Cyprinus rohita</name>
    <dbReference type="NCBI Taxonomy" id="84645"/>
    <lineage>
        <taxon>Eukaryota</taxon>
        <taxon>Metazoa</taxon>
        <taxon>Chordata</taxon>
        <taxon>Craniata</taxon>
        <taxon>Vertebrata</taxon>
        <taxon>Euteleostomi</taxon>
        <taxon>Actinopterygii</taxon>
        <taxon>Neopterygii</taxon>
        <taxon>Teleostei</taxon>
        <taxon>Ostariophysi</taxon>
        <taxon>Cypriniformes</taxon>
        <taxon>Cyprinidae</taxon>
        <taxon>Labeoninae</taxon>
        <taxon>Labeonini</taxon>
        <taxon>Labeo</taxon>
    </lineage>
</organism>
<dbReference type="PANTHER" id="PTHR31233:SF3">
    <property type="entry name" value="PROTEIN BICAUDAL D HOMOLOG 1"/>
    <property type="match status" value="1"/>
</dbReference>
<feature type="region of interest" description="Disordered" evidence="4">
    <location>
        <begin position="585"/>
        <end position="642"/>
    </location>
</feature>
<dbReference type="GO" id="GO:0008093">
    <property type="term" value="F:cytoskeletal anchor activity"/>
    <property type="evidence" value="ECO:0007669"/>
    <property type="project" value="InterPro"/>
</dbReference>
<dbReference type="InterPro" id="IPR018477">
    <property type="entry name" value="BICD"/>
</dbReference>
<gene>
    <name evidence="5" type="ORF">ROHU_009733</name>
    <name evidence="6" type="ORF">ROHU_022026</name>
</gene>
<accession>A0A498MWA2</accession>
<dbReference type="Gene3D" id="6.10.250.2470">
    <property type="match status" value="1"/>
</dbReference>
<keyword evidence="2 3" id="KW-0175">Coiled coil</keyword>
<dbReference type="GO" id="GO:0070507">
    <property type="term" value="P:regulation of microtubule cytoskeleton organization"/>
    <property type="evidence" value="ECO:0007669"/>
    <property type="project" value="TreeGrafter"/>
</dbReference>
<dbReference type="Proteomes" id="UP000290572">
    <property type="component" value="Unassembled WGS sequence"/>
</dbReference>
<feature type="compositionally biased region" description="Polar residues" evidence="4">
    <location>
        <begin position="588"/>
        <end position="599"/>
    </location>
</feature>
<dbReference type="Pfam" id="PF09730">
    <property type="entry name" value="BicD"/>
    <property type="match status" value="1"/>
</dbReference>
<feature type="compositionally biased region" description="Polar residues" evidence="4">
    <location>
        <begin position="616"/>
        <end position="632"/>
    </location>
</feature>
<feature type="coiled-coil region" evidence="3">
    <location>
        <begin position="437"/>
        <end position="503"/>
    </location>
</feature>
<feature type="coiled-coil region" evidence="3">
    <location>
        <begin position="124"/>
        <end position="256"/>
    </location>
</feature>
<keyword evidence="7" id="KW-1185">Reference proteome</keyword>
<feature type="region of interest" description="Disordered" evidence="4">
    <location>
        <begin position="824"/>
        <end position="865"/>
    </location>
</feature>
<dbReference type="AlphaFoldDB" id="A0A498MWA2"/>
<evidence type="ECO:0000256" key="2">
    <source>
        <dbReference type="ARBA" id="ARBA00023054"/>
    </source>
</evidence>
<dbReference type="GO" id="GO:0045505">
    <property type="term" value="F:dynein intermediate chain binding"/>
    <property type="evidence" value="ECO:0007669"/>
    <property type="project" value="TreeGrafter"/>
</dbReference>
<dbReference type="EMBL" id="QBIY01012520">
    <property type="protein sequence ID" value="RXN24721.1"/>
    <property type="molecule type" value="Genomic_DNA"/>
</dbReference>
<feature type="compositionally biased region" description="Low complexity" evidence="4">
    <location>
        <begin position="286"/>
        <end position="297"/>
    </location>
</feature>
<dbReference type="GO" id="GO:0048260">
    <property type="term" value="P:positive regulation of receptor-mediated endocytosis"/>
    <property type="evidence" value="ECO:0007669"/>
    <property type="project" value="TreeGrafter"/>
</dbReference>
<dbReference type="GO" id="GO:0034452">
    <property type="term" value="F:dynactin binding"/>
    <property type="evidence" value="ECO:0007669"/>
    <property type="project" value="TreeGrafter"/>
</dbReference>
<sequence length="997" mass="111453">MAADGGCGESVDHYRAEVQRLTRELAEANREKIRAAECGLVVLEENQTLKQQYAELETEQEALKQELEQLQEAFGQAYTNQRKVAEDGETNEETLLQESACKEAYYMGRLVDLQTQLNVSSSVASNAQAEAERLNALLQELRENNEMLELQRNRMREEIREYKFRETRLLQDYTELEEENITLQKLVSTLKQNQVEYEGLKHEIKVLEEETVLLNSQLEDALRLKDISEGQLEEALDALKSEREQKNNIRKELAHHLSLTDSVYGASTHLAISAVEGLKFAEEAATNGTSASGSSPNNEDRNRCNECNGHGPKMNGEYLRSGGRKGEVLHPVSDLFSELNLSEIQKLKQQLLQVEREKAVLLANLQDSQTQLQHTQGALTEQHKRVHRLTERFNAMKRLYSDKELDTEESEKSDEPINGCCDYEAEINGMELLECKYRVAVTEVIDLKAELKALKEKYNQSVENQSEESNHSEGKVQALEEQVKRLEKASREARDRVSSLEVELRCASVMASESNGMLNTAQDELVTFSEELAQLYHHVCLCNNETPNRVMLDYYRQSRVTRSGSLKGPEDPRALLSPRLARRIAAANSSDVSKSPQDSPSKEPLGEGTKGDGGSPNKTPFGSPINGSSLSPSPVPETGDLRREPMNIYNLNAIIRDQIKHLQKAVDRSLQLSRQRAAARELAPILDKDKEVCMEEILKLKSLLSTKREQIATLRLVLKANKQTAEVALANLKSKYENEKCMVTETMMKLRNELKALKEDAATFSSLRAMFATRCDEYVTQLDEMQRQLAAAEDEKKTLNSLLRMAIQQKLALTQRLEDLEFDHEQSHCGRGGKVPKIKSSPQKVSHRTALTAPPSPTASVSKPPSCLFQNNTVASASSSPSLDLPASSSSSWTSSAHPFFLGQSQWKLGTQTLVLDPETLSIEFCHVVQSGDSDALVPRSAPTSPYRSPVLGSRQPSPRSVRSRIRSNVTQFTPSAASRSSLVQPGTPRMPSGETQ</sequence>